<keyword evidence="4" id="KW-1185">Reference proteome</keyword>
<evidence type="ECO:0000256" key="2">
    <source>
        <dbReference type="SAM" id="SignalP"/>
    </source>
</evidence>
<proteinExistence type="predicted"/>
<evidence type="ECO:0000313" key="3">
    <source>
        <dbReference type="EMBL" id="KOC60076.1"/>
    </source>
</evidence>
<gene>
    <name evidence="3" type="ORF">WH47_09216</name>
</gene>
<name>A0A0L7QNL4_9HYME</name>
<feature type="transmembrane region" description="Helical" evidence="1">
    <location>
        <begin position="345"/>
        <end position="367"/>
    </location>
</feature>
<evidence type="ECO:0000313" key="4">
    <source>
        <dbReference type="Proteomes" id="UP000053825"/>
    </source>
</evidence>
<keyword evidence="1" id="KW-1133">Transmembrane helix</keyword>
<accession>A0A0L7QNL4</accession>
<feature type="signal peptide" evidence="2">
    <location>
        <begin position="1"/>
        <end position="24"/>
    </location>
</feature>
<dbReference type="OrthoDB" id="6372754at2759"/>
<feature type="chain" id="PRO_5005574759" evidence="2">
    <location>
        <begin position="25"/>
        <end position="433"/>
    </location>
</feature>
<dbReference type="Proteomes" id="UP000053825">
    <property type="component" value="Unassembled WGS sequence"/>
</dbReference>
<keyword evidence="1" id="KW-0472">Membrane</keyword>
<dbReference type="AlphaFoldDB" id="A0A0L7QNL4"/>
<reference evidence="3 4" key="1">
    <citation type="submission" date="2015-07" db="EMBL/GenBank/DDBJ databases">
        <title>The genome of Habropoda laboriosa.</title>
        <authorList>
            <person name="Pan H."/>
            <person name="Kapheim K."/>
        </authorList>
    </citation>
    <scope>NUCLEOTIDE SEQUENCE [LARGE SCALE GENOMIC DNA]</scope>
    <source>
        <strain evidence="3">0110345459</strain>
    </source>
</reference>
<evidence type="ECO:0000256" key="1">
    <source>
        <dbReference type="SAM" id="Phobius"/>
    </source>
</evidence>
<keyword evidence="1" id="KW-0812">Transmembrane</keyword>
<sequence>MNLEIPTTQLLLFVFLLYVVATRGEGIEESRNESANEGVKPVEEFYEESSSEDQFSLQSATTTEPTTTIETYRKLTLSVTDKKNISREFRPSVHLGEIKESRISSGPFNNLHHFKFDSGADPGSYYEHLNDFRFVLQPTAQSLQVDHQGYIHQNLHETVSGSSEEGKKDGTEQNNFVKFQNDVLNVPRYQYGGPSKDQASDQQFGYPAMENVGAQYDLVDQQVFQNLEKPTYEQEAYTLLGKPSKFQSEPHKHEVGNFLKVDPLKTQNYAGFYDHQANQQSSQDYEILKKPGNGVIYVQESSFLKTKKYPYFVHQPVVGNHQIEFHDGGHSNYPVRKRVSPWKKILRLIGAFLPLGLLIAALTPNVVKVDNTTQPSIVLSKWRVTDLPVEHKQARFTDAMNVCEERSICDIILAGGDAGATTLQNILWNLATR</sequence>
<protein>
    <submittedName>
        <fullName evidence="3">Uncharacterized protein</fullName>
    </submittedName>
</protein>
<organism evidence="3 4">
    <name type="scientific">Habropoda laboriosa</name>
    <dbReference type="NCBI Taxonomy" id="597456"/>
    <lineage>
        <taxon>Eukaryota</taxon>
        <taxon>Metazoa</taxon>
        <taxon>Ecdysozoa</taxon>
        <taxon>Arthropoda</taxon>
        <taxon>Hexapoda</taxon>
        <taxon>Insecta</taxon>
        <taxon>Pterygota</taxon>
        <taxon>Neoptera</taxon>
        <taxon>Endopterygota</taxon>
        <taxon>Hymenoptera</taxon>
        <taxon>Apocrita</taxon>
        <taxon>Aculeata</taxon>
        <taxon>Apoidea</taxon>
        <taxon>Anthophila</taxon>
        <taxon>Apidae</taxon>
        <taxon>Habropoda</taxon>
    </lineage>
</organism>
<dbReference type="EMBL" id="KQ414860">
    <property type="protein sequence ID" value="KOC60076.1"/>
    <property type="molecule type" value="Genomic_DNA"/>
</dbReference>
<keyword evidence="2" id="KW-0732">Signal</keyword>